<comment type="catalytic activity">
    <reaction evidence="8">
        <text>NAD(+) + ATP = ADP + NADP(+) + H(+)</text>
        <dbReference type="Rhea" id="RHEA:18629"/>
        <dbReference type="ChEBI" id="CHEBI:15378"/>
        <dbReference type="ChEBI" id="CHEBI:30616"/>
        <dbReference type="ChEBI" id="CHEBI:57540"/>
        <dbReference type="ChEBI" id="CHEBI:58349"/>
        <dbReference type="ChEBI" id="CHEBI:456216"/>
        <dbReference type="EC" id="2.7.1.23"/>
    </reaction>
</comment>
<keyword evidence="1 8" id="KW-0963">Cytoplasm</keyword>
<keyword evidence="5 8" id="KW-0067">ATP-binding</keyword>
<feature type="binding site" evidence="8">
    <location>
        <begin position="179"/>
        <end position="184"/>
    </location>
    <ligand>
        <name>NAD(+)</name>
        <dbReference type="ChEBI" id="CHEBI:57540"/>
    </ligand>
</feature>
<evidence type="ECO:0000256" key="3">
    <source>
        <dbReference type="ARBA" id="ARBA00022741"/>
    </source>
</evidence>
<feature type="binding site" evidence="8">
    <location>
        <begin position="64"/>
        <end position="65"/>
    </location>
    <ligand>
        <name>NAD(+)</name>
        <dbReference type="ChEBI" id="CHEBI:57540"/>
    </ligand>
</feature>
<dbReference type="Proteomes" id="UP001596388">
    <property type="component" value="Unassembled WGS sequence"/>
</dbReference>
<dbReference type="GO" id="GO:0003951">
    <property type="term" value="F:NAD+ kinase activity"/>
    <property type="evidence" value="ECO:0007669"/>
    <property type="project" value="UniProtKB-UniRule"/>
</dbReference>
<reference evidence="9 10" key="1">
    <citation type="journal article" date="2019" name="Int. J. Syst. Evol. Microbiol.">
        <title>The Global Catalogue of Microorganisms (GCM) 10K type strain sequencing project: providing services to taxonomists for standard genome sequencing and annotation.</title>
        <authorList>
            <consortium name="The Broad Institute Genomics Platform"/>
            <consortium name="The Broad Institute Genome Sequencing Center for Infectious Disease"/>
            <person name="Wu L."/>
            <person name="Ma J."/>
        </authorList>
    </citation>
    <scope>NUCLEOTIDE SEQUENCE [LARGE SCALE GENOMIC DNA]</scope>
    <source>
        <strain evidence="9 10">DT55</strain>
    </source>
</reference>
<keyword evidence="4 8" id="KW-0418">Kinase</keyword>
<dbReference type="HAMAP" id="MF_00361">
    <property type="entry name" value="NAD_kinase"/>
    <property type="match status" value="1"/>
</dbReference>
<feature type="binding site" evidence="8">
    <location>
        <position position="168"/>
    </location>
    <ligand>
        <name>NAD(+)</name>
        <dbReference type="ChEBI" id="CHEBI:57540"/>
    </ligand>
</feature>
<dbReference type="GO" id="GO:0005737">
    <property type="term" value="C:cytoplasm"/>
    <property type="evidence" value="ECO:0007669"/>
    <property type="project" value="UniProtKB-SubCell"/>
</dbReference>
<evidence type="ECO:0000313" key="10">
    <source>
        <dbReference type="Proteomes" id="UP001596388"/>
    </source>
</evidence>
<evidence type="ECO:0000256" key="1">
    <source>
        <dbReference type="ARBA" id="ARBA00022490"/>
    </source>
</evidence>
<evidence type="ECO:0000256" key="7">
    <source>
        <dbReference type="ARBA" id="ARBA00023027"/>
    </source>
</evidence>
<comment type="cofactor">
    <cofactor evidence="8">
        <name>a divalent metal cation</name>
        <dbReference type="ChEBI" id="CHEBI:60240"/>
    </cofactor>
</comment>
<dbReference type="AlphaFoldDB" id="A0ABD5WY07"/>
<dbReference type="EC" id="2.7.1.23" evidence="8"/>
<dbReference type="GO" id="GO:0046872">
    <property type="term" value="F:metal ion binding"/>
    <property type="evidence" value="ECO:0007669"/>
    <property type="project" value="UniProtKB-UniRule"/>
</dbReference>
<comment type="function">
    <text evidence="8">Involved in the regulation of the intracellular balance of NAD and NADP, and is a key enzyme in the biosynthesis of NADP. Catalyzes specifically the phosphorylation on 2'-hydroxyl of the adenosine moiety of NAD to yield NADP.</text>
</comment>
<dbReference type="InterPro" id="IPR017437">
    <property type="entry name" value="ATP-NAD_kinase_PpnK-typ_C"/>
</dbReference>
<dbReference type="GO" id="GO:0005524">
    <property type="term" value="F:ATP binding"/>
    <property type="evidence" value="ECO:0007669"/>
    <property type="project" value="UniProtKB-KW"/>
</dbReference>
<evidence type="ECO:0000256" key="4">
    <source>
        <dbReference type="ARBA" id="ARBA00022777"/>
    </source>
</evidence>
<dbReference type="SUPFAM" id="SSF111331">
    <property type="entry name" value="NAD kinase/diacylglycerol kinase-like"/>
    <property type="match status" value="1"/>
</dbReference>
<accession>A0ABD5WY07</accession>
<comment type="caution">
    <text evidence="8">Lacks conserved residue(s) required for the propagation of feature annotation.</text>
</comment>
<keyword evidence="6 8" id="KW-0521">NADP</keyword>
<feature type="binding site" evidence="8">
    <location>
        <position position="166"/>
    </location>
    <ligand>
        <name>NAD(+)</name>
        <dbReference type="ChEBI" id="CHEBI:57540"/>
    </ligand>
</feature>
<dbReference type="EMBL" id="JBHTAG010000003">
    <property type="protein sequence ID" value="MFC7098176.1"/>
    <property type="molecule type" value="Genomic_DNA"/>
</dbReference>
<dbReference type="PANTHER" id="PTHR20275:SF43">
    <property type="entry name" value="BIFUNCTIONAL NADP PHOSPHATASE_NAD KINASE"/>
    <property type="match status" value="1"/>
</dbReference>
<comment type="caution">
    <text evidence="9">The sequence shown here is derived from an EMBL/GenBank/DDBJ whole genome shotgun (WGS) entry which is preliminary data.</text>
</comment>
<dbReference type="GO" id="GO:0006741">
    <property type="term" value="P:NADP+ biosynthetic process"/>
    <property type="evidence" value="ECO:0007669"/>
    <property type="project" value="UniProtKB-UniRule"/>
</dbReference>
<dbReference type="Pfam" id="PF01513">
    <property type="entry name" value="NAD_kinase"/>
    <property type="match status" value="1"/>
</dbReference>
<dbReference type="Gene3D" id="2.60.200.30">
    <property type="entry name" value="Probable inorganic polyphosphate/atp-NAD kinase, domain 2"/>
    <property type="match status" value="1"/>
</dbReference>
<feature type="active site" description="Proton acceptor" evidence="8">
    <location>
        <position position="64"/>
    </location>
</feature>
<dbReference type="InterPro" id="IPR016064">
    <property type="entry name" value="NAD/diacylglycerol_kinase_sf"/>
</dbReference>
<keyword evidence="7 8" id="KW-0520">NAD</keyword>
<dbReference type="InterPro" id="IPR002504">
    <property type="entry name" value="NADK"/>
</dbReference>
<keyword evidence="2 8" id="KW-0808">Transferase</keyword>
<dbReference type="InterPro" id="IPR017438">
    <property type="entry name" value="ATP-NAD_kinase_N"/>
</dbReference>
<evidence type="ECO:0000256" key="6">
    <source>
        <dbReference type="ARBA" id="ARBA00022857"/>
    </source>
</evidence>
<gene>
    <name evidence="8" type="primary">nadK</name>
    <name evidence="9" type="ORF">ACFQKD_12770</name>
</gene>
<organism evidence="9 10">
    <name type="scientific">Halobaculum marinum</name>
    <dbReference type="NCBI Taxonomy" id="3031996"/>
    <lineage>
        <taxon>Archaea</taxon>
        <taxon>Methanobacteriati</taxon>
        <taxon>Methanobacteriota</taxon>
        <taxon>Stenosarchaea group</taxon>
        <taxon>Halobacteria</taxon>
        <taxon>Halobacteriales</taxon>
        <taxon>Haloferacaceae</taxon>
        <taxon>Halobaculum</taxon>
    </lineage>
</organism>
<protein>
    <recommendedName>
        <fullName evidence="8">NAD kinase</fullName>
        <ecNumber evidence="8">2.7.1.23</ecNumber>
    </recommendedName>
    <alternativeName>
        <fullName evidence="8">ATP-dependent NAD kinase</fullName>
    </alternativeName>
</protein>
<evidence type="ECO:0000313" key="9">
    <source>
        <dbReference type="EMBL" id="MFC7098176.1"/>
    </source>
</evidence>
<feature type="binding site" evidence="8">
    <location>
        <begin position="136"/>
        <end position="137"/>
    </location>
    <ligand>
        <name>NAD(+)</name>
        <dbReference type="ChEBI" id="CHEBI:57540"/>
    </ligand>
</feature>
<proteinExistence type="inferred from homology"/>
<dbReference type="RefSeq" id="WP_276237322.1">
    <property type="nucleotide sequence ID" value="NZ_CP119989.1"/>
</dbReference>
<dbReference type="PANTHER" id="PTHR20275">
    <property type="entry name" value="NAD KINASE"/>
    <property type="match status" value="1"/>
</dbReference>
<name>A0ABD5WY07_9EURY</name>
<comment type="similarity">
    <text evidence="8">Belongs to the NAD kinase family.</text>
</comment>
<evidence type="ECO:0000256" key="2">
    <source>
        <dbReference type="ARBA" id="ARBA00022679"/>
    </source>
</evidence>
<dbReference type="GeneID" id="79270901"/>
<dbReference type="Gene3D" id="3.40.50.10330">
    <property type="entry name" value="Probable inorganic polyphosphate/atp-NAD kinase, domain 1"/>
    <property type="match status" value="1"/>
</dbReference>
<sequence length="273" mass="27716">MDVGIVAQKGNARAAYLADDLRDRLHEAGVDVAVDGATADALDVPGTPVAEMDRTDLVVSIGGDGTFLFAARGAGGVPVLGVNLGEVGFLNAVSPSEAVDAVLAAVDAYRGEGMRVREAPRLAAECGGWTSEPAANEVVVQGARRGRGGGVGYEVRVDGSLYSSGHADGVLVATPTGSTAYNLSEGGPLVHPHIDGLVVNEMCADGGMPPLVVAPDAEVTVTLTDADEAIVITDGRGQRTIDVPTEVAVTTTEPPMRVAGPSADFFEALGKLS</sequence>
<evidence type="ECO:0000256" key="5">
    <source>
        <dbReference type="ARBA" id="ARBA00022840"/>
    </source>
</evidence>
<dbReference type="Pfam" id="PF20143">
    <property type="entry name" value="NAD_kinase_C"/>
    <property type="match status" value="1"/>
</dbReference>
<keyword evidence="10" id="KW-1185">Reference proteome</keyword>
<keyword evidence="3 8" id="KW-0547">Nucleotide-binding</keyword>
<comment type="subcellular location">
    <subcellularLocation>
        <location evidence="8">Cytoplasm</location>
    </subcellularLocation>
</comment>
<evidence type="ECO:0000256" key="8">
    <source>
        <dbReference type="HAMAP-Rule" id="MF_00361"/>
    </source>
</evidence>